<dbReference type="InterPro" id="IPR017451">
    <property type="entry name" value="F-box-assoc_interact_dom"/>
</dbReference>
<reference evidence="2 3" key="1">
    <citation type="journal article" date="2009" name="Nature">
        <title>The Sorghum bicolor genome and the diversification of grasses.</title>
        <authorList>
            <person name="Paterson A.H."/>
            <person name="Bowers J.E."/>
            <person name="Bruggmann R."/>
            <person name="Dubchak I."/>
            <person name="Grimwood J."/>
            <person name="Gundlach H."/>
            <person name="Haberer G."/>
            <person name="Hellsten U."/>
            <person name="Mitros T."/>
            <person name="Poliakov A."/>
            <person name="Schmutz J."/>
            <person name="Spannagl M."/>
            <person name="Tang H."/>
            <person name="Wang X."/>
            <person name="Wicker T."/>
            <person name="Bharti A.K."/>
            <person name="Chapman J."/>
            <person name="Feltus F.A."/>
            <person name="Gowik U."/>
            <person name="Grigoriev I.V."/>
            <person name="Lyons E."/>
            <person name="Maher C.A."/>
            <person name="Martis M."/>
            <person name="Narechania A."/>
            <person name="Otillar R.P."/>
            <person name="Penning B.W."/>
            <person name="Salamov A.A."/>
            <person name="Wang Y."/>
            <person name="Zhang L."/>
            <person name="Carpita N.C."/>
            <person name="Freeling M."/>
            <person name="Gingle A.R."/>
            <person name="Hash C.T."/>
            <person name="Keller B."/>
            <person name="Klein P."/>
            <person name="Kresovich S."/>
            <person name="McCann M.C."/>
            <person name="Ming R."/>
            <person name="Peterson D.G."/>
            <person name="Mehboob-ur-Rahman"/>
            <person name="Ware D."/>
            <person name="Westhoff P."/>
            <person name="Mayer K.F."/>
            <person name="Messing J."/>
            <person name="Rokhsar D.S."/>
        </authorList>
    </citation>
    <scope>NUCLEOTIDE SEQUENCE [LARGE SCALE GENOMIC DNA]</scope>
    <source>
        <strain evidence="3">cv. BTx623</strain>
    </source>
</reference>
<gene>
    <name evidence="2" type="ORF">SORBI_3005G201600</name>
</gene>
<dbReference type="Pfam" id="PF08268">
    <property type="entry name" value="FBA_3"/>
    <property type="match status" value="1"/>
</dbReference>
<dbReference type="EMBL" id="CM000764">
    <property type="protein sequence ID" value="OQU83936.1"/>
    <property type="molecule type" value="Genomic_DNA"/>
</dbReference>
<name>A0A1Z5RKM7_SORBI</name>
<dbReference type="Gramene" id="OQU83936">
    <property type="protein sequence ID" value="OQU83936"/>
    <property type="gene ID" value="SORBI_3005G201600"/>
</dbReference>
<dbReference type="InterPro" id="IPR001810">
    <property type="entry name" value="F-box_dom"/>
</dbReference>
<dbReference type="Proteomes" id="UP000000768">
    <property type="component" value="Chromosome 5"/>
</dbReference>
<protein>
    <recommendedName>
        <fullName evidence="1">F-box domain-containing protein</fullName>
    </recommendedName>
</protein>
<sequence length="390" mass="43675">MQSKLCKRDAGGGAGGLSLPEDIIFEVLLRLPLPPAALRRYRCVCKAWRAVISDPSFLAARRSHVCAADPLIVAMFGSAPEFELRLLDRDGNVLRVFDVGGGTAALLAPTRLDLVFVDRMQLGAMIIDPASGRHCTVPTTSTAVNDYSFGRAVPSGDYKVVRLHVIVTSHGDGRRRRSQWCEVATILDDGGAGDEPTWRRRPWGPFYHTSFSCEHKATVNGDLFFMLYDTYDSESHGRNLIATFNLESEEWKTKAIKGPLLGRKNVQDKWSIALTEIKGTLCMVHKVQQLSDFGGHYANLWLLKDANRSVWVKEYKIQMPQRLLFTKPLDVLLDGTLLLLNTFQKAGNNKKCHRYILQFYNSSTKAFIDFMEMAEGFNGRMAFYAGSLQS</sequence>
<accession>A0A1Z5RKM7</accession>
<dbReference type="InParanoid" id="A0A1Z5RKM7"/>
<dbReference type="Pfam" id="PF00646">
    <property type="entry name" value="F-box"/>
    <property type="match status" value="1"/>
</dbReference>
<dbReference type="InterPro" id="IPR013187">
    <property type="entry name" value="F-box-assoc_dom_typ3"/>
</dbReference>
<feature type="domain" description="F-box" evidence="1">
    <location>
        <begin position="19"/>
        <end position="61"/>
    </location>
</feature>
<reference evidence="3" key="2">
    <citation type="journal article" date="2018" name="Plant J.">
        <title>The Sorghum bicolor reference genome: improved assembly, gene annotations, a transcriptome atlas, and signatures of genome organization.</title>
        <authorList>
            <person name="McCormick R.F."/>
            <person name="Truong S.K."/>
            <person name="Sreedasyam A."/>
            <person name="Jenkins J."/>
            <person name="Shu S."/>
            <person name="Sims D."/>
            <person name="Kennedy M."/>
            <person name="Amirebrahimi M."/>
            <person name="Weers B.D."/>
            <person name="McKinley B."/>
            <person name="Mattison A."/>
            <person name="Morishige D.T."/>
            <person name="Grimwood J."/>
            <person name="Schmutz J."/>
            <person name="Mullet J.E."/>
        </authorList>
    </citation>
    <scope>NUCLEOTIDE SEQUENCE [LARGE SCALE GENOMIC DNA]</scope>
    <source>
        <strain evidence="3">cv. BTx623</strain>
    </source>
</reference>
<proteinExistence type="predicted"/>
<evidence type="ECO:0000313" key="2">
    <source>
        <dbReference type="EMBL" id="OQU83936.1"/>
    </source>
</evidence>
<dbReference type="SMART" id="SM00256">
    <property type="entry name" value="FBOX"/>
    <property type="match status" value="1"/>
</dbReference>
<dbReference type="NCBIfam" id="TIGR01640">
    <property type="entry name" value="F_box_assoc_1"/>
    <property type="match status" value="1"/>
</dbReference>
<dbReference type="SUPFAM" id="SSF81383">
    <property type="entry name" value="F-box domain"/>
    <property type="match status" value="1"/>
</dbReference>
<dbReference type="OMA" id="ALWTVCH"/>
<dbReference type="Gene3D" id="1.20.1280.50">
    <property type="match status" value="1"/>
</dbReference>
<dbReference type="PANTHER" id="PTHR31111:SF136">
    <property type="entry name" value="F-BOX ASSOCIATED DOMAIN-CONTAINING PROTEIN"/>
    <property type="match status" value="1"/>
</dbReference>
<dbReference type="PANTHER" id="PTHR31111">
    <property type="entry name" value="BNAA05G37150D PROTEIN-RELATED"/>
    <property type="match status" value="1"/>
</dbReference>
<dbReference type="AlphaFoldDB" id="A0A1Z5RKM7"/>
<dbReference type="InterPro" id="IPR036047">
    <property type="entry name" value="F-box-like_dom_sf"/>
</dbReference>
<evidence type="ECO:0000259" key="1">
    <source>
        <dbReference type="SMART" id="SM00256"/>
    </source>
</evidence>
<organism evidence="2 3">
    <name type="scientific">Sorghum bicolor</name>
    <name type="common">Sorghum</name>
    <name type="synonym">Sorghum vulgare</name>
    <dbReference type="NCBI Taxonomy" id="4558"/>
    <lineage>
        <taxon>Eukaryota</taxon>
        <taxon>Viridiplantae</taxon>
        <taxon>Streptophyta</taxon>
        <taxon>Embryophyta</taxon>
        <taxon>Tracheophyta</taxon>
        <taxon>Spermatophyta</taxon>
        <taxon>Magnoliopsida</taxon>
        <taxon>Liliopsida</taxon>
        <taxon>Poales</taxon>
        <taxon>Poaceae</taxon>
        <taxon>PACMAD clade</taxon>
        <taxon>Panicoideae</taxon>
        <taxon>Andropogonodae</taxon>
        <taxon>Andropogoneae</taxon>
        <taxon>Sorghinae</taxon>
        <taxon>Sorghum</taxon>
    </lineage>
</organism>
<evidence type="ECO:0000313" key="3">
    <source>
        <dbReference type="Proteomes" id="UP000000768"/>
    </source>
</evidence>
<dbReference type="CDD" id="cd22157">
    <property type="entry name" value="F-box_AtFBW1-like"/>
    <property type="match status" value="1"/>
</dbReference>
<keyword evidence="3" id="KW-1185">Reference proteome</keyword>